<dbReference type="EMBL" id="BAFC01000014">
    <property type="protein sequence ID" value="GAB37546.1"/>
    <property type="molecule type" value="Genomic_DNA"/>
</dbReference>
<dbReference type="Pfam" id="PF06527">
    <property type="entry name" value="TniQ"/>
    <property type="match status" value="1"/>
</dbReference>
<comment type="caution">
    <text evidence="2">The sequence shown here is derived from an EMBL/GenBank/DDBJ whole genome shotgun (WGS) entry which is preliminary data.</text>
</comment>
<dbReference type="Proteomes" id="UP000005845">
    <property type="component" value="Unassembled WGS sequence"/>
</dbReference>
<feature type="domain" description="TniQ" evidence="1">
    <location>
        <begin position="6"/>
        <end position="136"/>
    </location>
</feature>
<evidence type="ECO:0000313" key="3">
    <source>
        <dbReference type="Proteomes" id="UP000005845"/>
    </source>
</evidence>
<organism evidence="2 3">
    <name type="scientific">Gordonia sputi NBRC 100414</name>
    <dbReference type="NCBI Taxonomy" id="1089453"/>
    <lineage>
        <taxon>Bacteria</taxon>
        <taxon>Bacillati</taxon>
        <taxon>Actinomycetota</taxon>
        <taxon>Actinomycetes</taxon>
        <taxon>Mycobacteriales</taxon>
        <taxon>Gordoniaceae</taxon>
        <taxon>Gordonia</taxon>
    </lineage>
</organism>
<accession>H5TVN8</accession>
<protein>
    <recommendedName>
        <fullName evidence="1">TniQ domain-containing protein</fullName>
    </recommendedName>
</protein>
<dbReference type="InterPro" id="IPR009492">
    <property type="entry name" value="TniQ"/>
</dbReference>
<evidence type="ECO:0000313" key="2">
    <source>
        <dbReference type="EMBL" id="GAB37546.1"/>
    </source>
</evidence>
<gene>
    <name evidence="2" type="ORF">GOSPT_014_00100</name>
</gene>
<sequence>MTRRLPITSAPLPNETLDSWVNYVAALIAPCARDMFDLIGLPKPWPTGTLARGVDPSVLAGLAQATGSAPEVLRRATLQAFDGVAPIQRRTSIDSVLLTGRRVRFCPECVAADNRAWQLDWLLSVTHVCSRHQRVLTEAATPNLVEAASAQHVARVSHRVIVAQQWIERVIRGEIDALARNRSGDLDCEPLLHDIAMLIGSSAKKISFDSQSSTVRLFGRAQAQATAIVNECWVIDKPQSMPPMWERVVAMTLITEALTVDDVETALSLIAQVPVGTAQRFANSRPPSDVQRRLRSRPVRELFLTHIVRTGSPTAHIWRSPALVTAPGDPVPMRDLPGRVWAPILQTPPPCTDRARPILPTTLILSLAGVGFIGDTVTFKRYFRWTVSVDVMQNHMSALFDHPSGDDTLNYVMALRDHLLTHPSPIDYHRRRTAFRTHHCLLPRNRRVSILEQMSSRYVWQLLTGGDPFLSAGTGTSFGLLAARYAEFVELMDLTQRQTLAREALSILRAHAITDEPLMYTPAFGSHAYAELATLESTDDDPARFLLAGSYITEVHIDSTIPIDELIARAMGDVKDLERSIAFIAQCATSALGGGAIDHEELRRAAAPVEQLLGRTVYVRRSNGRFTRFNRTGEKLVEAARAAGMI</sequence>
<reference evidence="2 3" key="1">
    <citation type="submission" date="2012-02" db="EMBL/GenBank/DDBJ databases">
        <title>Whole genome shotgun sequence of Gordonia sputi NBRC 100414.</title>
        <authorList>
            <person name="Yoshida I."/>
            <person name="Hosoyama A."/>
            <person name="Tsuchikane K."/>
            <person name="Katsumata H."/>
            <person name="Yamazaki S."/>
            <person name="Fujita N."/>
        </authorList>
    </citation>
    <scope>NUCLEOTIDE SEQUENCE [LARGE SCALE GENOMIC DNA]</scope>
    <source>
        <strain evidence="2 3">NBRC 100414</strain>
    </source>
</reference>
<proteinExistence type="predicted"/>
<name>H5TVN8_9ACTN</name>
<keyword evidence="3" id="KW-1185">Reference proteome</keyword>
<evidence type="ECO:0000259" key="1">
    <source>
        <dbReference type="Pfam" id="PF06527"/>
    </source>
</evidence>
<dbReference type="AlphaFoldDB" id="H5TVN8"/>
<dbReference type="RefSeq" id="WP_005202343.1">
    <property type="nucleotide sequence ID" value="NZ_BAFC01000014.1"/>
</dbReference>